<evidence type="ECO:0000256" key="16">
    <source>
        <dbReference type="ARBA" id="ARBA00023049"/>
    </source>
</evidence>
<evidence type="ECO:0000256" key="2">
    <source>
        <dbReference type="ARBA" id="ARBA00004371"/>
    </source>
</evidence>
<accession>A0A8B8DV65</accession>
<evidence type="ECO:0000256" key="20">
    <source>
        <dbReference type="ARBA" id="ARBA00025833"/>
    </source>
</evidence>
<dbReference type="GO" id="GO:0005794">
    <property type="term" value="C:Golgi apparatus"/>
    <property type="evidence" value="ECO:0007669"/>
    <property type="project" value="UniProtKB-SubCell"/>
</dbReference>
<dbReference type="Gene3D" id="3.50.30.30">
    <property type="match status" value="1"/>
</dbReference>
<organism evidence="24 25">
    <name type="scientific">Crassostrea virginica</name>
    <name type="common">Eastern oyster</name>
    <dbReference type="NCBI Taxonomy" id="6565"/>
    <lineage>
        <taxon>Eukaryota</taxon>
        <taxon>Metazoa</taxon>
        <taxon>Spiralia</taxon>
        <taxon>Lophotrochozoa</taxon>
        <taxon>Mollusca</taxon>
        <taxon>Bivalvia</taxon>
        <taxon>Autobranchia</taxon>
        <taxon>Pteriomorphia</taxon>
        <taxon>Ostreida</taxon>
        <taxon>Ostreoidea</taxon>
        <taxon>Ostreidae</taxon>
        <taxon>Crassostrea</taxon>
    </lineage>
</organism>
<proteinExistence type="inferred from homology"/>
<evidence type="ECO:0000256" key="1">
    <source>
        <dbReference type="ARBA" id="ARBA00004240"/>
    </source>
</evidence>
<dbReference type="PROSITE" id="PS51257">
    <property type="entry name" value="PROKAR_LIPOPROTEIN"/>
    <property type="match status" value="1"/>
</dbReference>
<evidence type="ECO:0000256" key="19">
    <source>
        <dbReference type="ARBA" id="ARBA00023228"/>
    </source>
</evidence>
<keyword evidence="9" id="KW-0645">Protease</keyword>
<dbReference type="RefSeq" id="XP_022332112.1">
    <property type="nucleotide sequence ID" value="XM_022476404.1"/>
</dbReference>
<keyword evidence="18" id="KW-0325">Glycoprotein</keyword>
<dbReference type="PANTHER" id="PTHR12053:SF3">
    <property type="entry name" value="CARBOXYPEPTIDASE Q"/>
    <property type="match status" value="1"/>
</dbReference>
<dbReference type="GeneID" id="111129889"/>
<reference evidence="25" key="1">
    <citation type="submission" date="2025-08" db="UniProtKB">
        <authorList>
            <consortium name="RefSeq"/>
        </authorList>
    </citation>
    <scope>IDENTIFICATION</scope>
    <source>
        <tissue evidence="25">Whole sample</tissue>
    </source>
</reference>
<evidence type="ECO:0000256" key="7">
    <source>
        <dbReference type="ARBA" id="ARBA00022525"/>
    </source>
</evidence>
<dbReference type="GO" id="GO:0005783">
    <property type="term" value="C:endoplasmic reticulum"/>
    <property type="evidence" value="ECO:0007669"/>
    <property type="project" value="UniProtKB-SubCell"/>
</dbReference>
<keyword evidence="15" id="KW-0333">Golgi apparatus</keyword>
<evidence type="ECO:0000313" key="24">
    <source>
        <dbReference type="Proteomes" id="UP000694844"/>
    </source>
</evidence>
<dbReference type="InterPro" id="IPR007484">
    <property type="entry name" value="Peptidase_M28"/>
</dbReference>
<dbReference type="GO" id="GO:0006508">
    <property type="term" value="P:proteolysis"/>
    <property type="evidence" value="ECO:0007669"/>
    <property type="project" value="UniProtKB-KW"/>
</dbReference>
<evidence type="ECO:0000256" key="8">
    <source>
        <dbReference type="ARBA" id="ARBA00022645"/>
    </source>
</evidence>
<dbReference type="CDD" id="cd03883">
    <property type="entry name" value="M28_Pgcp_like"/>
    <property type="match status" value="1"/>
</dbReference>
<dbReference type="OrthoDB" id="10013407at2759"/>
<feature type="chain" id="PRO_5034941988" description="Carboxypeptidase Q" evidence="22">
    <location>
        <begin position="20"/>
        <end position="469"/>
    </location>
</feature>
<evidence type="ECO:0000256" key="11">
    <source>
        <dbReference type="ARBA" id="ARBA00022729"/>
    </source>
</evidence>
<dbReference type="InterPro" id="IPR039866">
    <property type="entry name" value="CPQ"/>
</dbReference>
<name>A0A8B8DV65_CRAVI</name>
<keyword evidence="12" id="KW-0378">Hydrolase</keyword>
<evidence type="ECO:0000256" key="10">
    <source>
        <dbReference type="ARBA" id="ARBA00022723"/>
    </source>
</evidence>
<sequence>MKLNFLLFTVIWVSCGTGGVPLVDTYLRWMKSSTLQDVESHHSDAERIIYHALYGPAQNQSYDRLAEFTDTFGSRIAGSRNLENAIDYMVGKLKEDGLDNVHTEDAKVPHWVRGNESAVMISPRYHPMAILGLGSSIATPPEGITADVLVVTSFDDLKAKASQAKGKIIVYNQIYVSYGVSVQYRAFGAREAAKVGGVASLIRSVTPFSIYSPHTGWQDYADNVTKIPTACITIEDAEMMHRMQKRGNKIRVTLKMQAKNLPPSMSRNTVAEIKGSKYPDQVVLVSGHLDSWDVGQGAMDDGGGAFISWQALSIIRQLGLQPKRTIRLVLWTAEEEGGYGSQQYYEKHKDDISNFDMVMESDDGTFMPLGFQFTGKSAARDIIEKTLEPLQKVRSIPLLSGGEGEDIDEWIKGGVPGGSIKTDPDKYFKFHHTNADTMTVQDPIEMNVCAALWTVVAYTVADLEDMLPR</sequence>
<evidence type="ECO:0000256" key="6">
    <source>
        <dbReference type="ARBA" id="ARBA00014116"/>
    </source>
</evidence>
<dbReference type="FunFam" id="3.40.630.10:FF:000036">
    <property type="entry name" value="Carboxypeptidase Q"/>
    <property type="match status" value="1"/>
</dbReference>
<gene>
    <name evidence="25" type="primary">LOC111129889</name>
</gene>
<keyword evidence="11 22" id="KW-0732">Signal</keyword>
<feature type="domain" description="Peptidase M28" evidence="23">
    <location>
        <begin position="268"/>
        <end position="453"/>
    </location>
</feature>
<keyword evidence="17" id="KW-0865">Zymogen</keyword>
<dbReference type="Gene3D" id="3.40.630.10">
    <property type="entry name" value="Zn peptidases"/>
    <property type="match status" value="1"/>
</dbReference>
<evidence type="ECO:0000256" key="13">
    <source>
        <dbReference type="ARBA" id="ARBA00022824"/>
    </source>
</evidence>
<dbReference type="GO" id="GO:0004180">
    <property type="term" value="F:carboxypeptidase activity"/>
    <property type="evidence" value="ECO:0007669"/>
    <property type="project" value="UniProtKB-KW"/>
</dbReference>
<keyword evidence="10" id="KW-0479">Metal-binding</keyword>
<evidence type="ECO:0000256" key="4">
    <source>
        <dbReference type="ARBA" id="ARBA00004613"/>
    </source>
</evidence>
<evidence type="ECO:0000256" key="9">
    <source>
        <dbReference type="ARBA" id="ARBA00022670"/>
    </source>
</evidence>
<feature type="signal peptide" evidence="22">
    <location>
        <begin position="1"/>
        <end position="19"/>
    </location>
</feature>
<evidence type="ECO:0000256" key="21">
    <source>
        <dbReference type="ARBA" id="ARBA00033328"/>
    </source>
</evidence>
<comment type="subunit">
    <text evidence="20">Homodimer. The monomeric form is inactive while the homodimer is active.</text>
</comment>
<dbReference type="GO" id="GO:0070573">
    <property type="term" value="F:metallodipeptidase activity"/>
    <property type="evidence" value="ECO:0007669"/>
    <property type="project" value="InterPro"/>
</dbReference>
<dbReference type="GO" id="GO:0043171">
    <property type="term" value="P:peptide catabolic process"/>
    <property type="evidence" value="ECO:0007669"/>
    <property type="project" value="TreeGrafter"/>
</dbReference>
<evidence type="ECO:0000256" key="3">
    <source>
        <dbReference type="ARBA" id="ARBA00004555"/>
    </source>
</evidence>
<dbReference type="GO" id="GO:0005764">
    <property type="term" value="C:lysosome"/>
    <property type="evidence" value="ECO:0007669"/>
    <property type="project" value="UniProtKB-SubCell"/>
</dbReference>
<dbReference type="SUPFAM" id="SSF53187">
    <property type="entry name" value="Zn-dependent exopeptidases"/>
    <property type="match status" value="1"/>
</dbReference>
<protein>
    <recommendedName>
        <fullName evidence="6">Carboxypeptidase Q</fullName>
    </recommendedName>
    <alternativeName>
        <fullName evidence="21">Plasma glutamate carboxypeptidase</fullName>
    </alternativeName>
</protein>
<evidence type="ECO:0000256" key="5">
    <source>
        <dbReference type="ARBA" id="ARBA00010918"/>
    </source>
</evidence>
<keyword evidence="8" id="KW-0121">Carboxypeptidase</keyword>
<dbReference type="Proteomes" id="UP000694844">
    <property type="component" value="Chromosome 4"/>
</dbReference>
<evidence type="ECO:0000256" key="14">
    <source>
        <dbReference type="ARBA" id="ARBA00022833"/>
    </source>
</evidence>
<evidence type="ECO:0000259" key="23">
    <source>
        <dbReference type="Pfam" id="PF04389"/>
    </source>
</evidence>
<keyword evidence="19" id="KW-0458">Lysosome</keyword>
<evidence type="ECO:0000256" key="18">
    <source>
        <dbReference type="ARBA" id="ARBA00023180"/>
    </source>
</evidence>
<evidence type="ECO:0000256" key="15">
    <source>
        <dbReference type="ARBA" id="ARBA00023034"/>
    </source>
</evidence>
<dbReference type="GO" id="GO:0046872">
    <property type="term" value="F:metal ion binding"/>
    <property type="evidence" value="ECO:0007669"/>
    <property type="project" value="UniProtKB-KW"/>
</dbReference>
<dbReference type="GO" id="GO:0005615">
    <property type="term" value="C:extracellular space"/>
    <property type="evidence" value="ECO:0007669"/>
    <property type="project" value="TreeGrafter"/>
</dbReference>
<dbReference type="KEGG" id="cvn:111129889"/>
<keyword evidence="13" id="KW-0256">Endoplasmic reticulum</keyword>
<dbReference type="AlphaFoldDB" id="A0A8B8DV65"/>
<keyword evidence="24" id="KW-1185">Reference proteome</keyword>
<evidence type="ECO:0000256" key="22">
    <source>
        <dbReference type="SAM" id="SignalP"/>
    </source>
</evidence>
<comment type="subcellular location">
    <subcellularLocation>
        <location evidence="1">Endoplasmic reticulum</location>
    </subcellularLocation>
    <subcellularLocation>
        <location evidence="3">Golgi apparatus</location>
    </subcellularLocation>
    <subcellularLocation>
        <location evidence="2">Lysosome</location>
    </subcellularLocation>
    <subcellularLocation>
        <location evidence="4">Secreted</location>
    </subcellularLocation>
</comment>
<evidence type="ECO:0000256" key="12">
    <source>
        <dbReference type="ARBA" id="ARBA00022801"/>
    </source>
</evidence>
<evidence type="ECO:0000313" key="25">
    <source>
        <dbReference type="RefSeq" id="XP_022332112.1"/>
    </source>
</evidence>
<dbReference type="Pfam" id="PF04389">
    <property type="entry name" value="Peptidase_M28"/>
    <property type="match status" value="1"/>
</dbReference>
<keyword evidence="16" id="KW-0482">Metalloprotease</keyword>
<evidence type="ECO:0000256" key="17">
    <source>
        <dbReference type="ARBA" id="ARBA00023145"/>
    </source>
</evidence>
<dbReference type="PANTHER" id="PTHR12053">
    <property type="entry name" value="PROTEASE FAMILY M28 PLASMA GLUTAMATE CARBOXYPEPTIDASE-RELATED"/>
    <property type="match status" value="1"/>
</dbReference>
<keyword evidence="14" id="KW-0862">Zinc</keyword>
<dbReference type="FunFam" id="3.50.30.30:FF:000009">
    <property type="entry name" value="Carboxypeptidase Q"/>
    <property type="match status" value="1"/>
</dbReference>
<keyword evidence="7" id="KW-0964">Secreted</keyword>
<comment type="similarity">
    <text evidence="5">Belongs to the peptidase M28 family.</text>
</comment>